<name>A0ABT2X113_9RHOB</name>
<sequence>MPTIDWVSPLAEDDYAEYRDGAFLERLGIDSLCGPLKDFWPQRGPQWDALGLTSSGPVLVEAKAHIREFFSPPSQASETSKKQINSAFAAVCADLGINRSTNWCELYYQYANRLAFLWWLRENGVDANLLFVSFLNDCDMGGPSHIETWKVAFDSANYVLGLPERNKLGRYIHHVSPDIRELN</sequence>
<reference evidence="1 2" key="1">
    <citation type="submission" date="2022-10" db="EMBL/GenBank/DDBJ databases">
        <title>Defluviimonas sp. nov., isolated from ocean surface sediments.</title>
        <authorList>
            <person name="He W."/>
            <person name="Wang L."/>
            <person name="Zhang D.-F."/>
        </authorList>
    </citation>
    <scope>NUCLEOTIDE SEQUENCE [LARGE SCALE GENOMIC DNA]</scope>
    <source>
        <strain evidence="1 2">WL0024</strain>
    </source>
</reference>
<dbReference type="EMBL" id="JAOVQO010000005">
    <property type="protein sequence ID" value="MCU9847611.1"/>
    <property type="molecule type" value="Genomic_DNA"/>
</dbReference>
<dbReference type="Proteomes" id="UP001209535">
    <property type="component" value="Unassembled WGS sequence"/>
</dbReference>
<dbReference type="RefSeq" id="WP_263334291.1">
    <property type="nucleotide sequence ID" value="NZ_JAOVQO010000005.1"/>
</dbReference>
<organism evidence="1 2">
    <name type="scientific">Albidovulum salinarum</name>
    <dbReference type="NCBI Taxonomy" id="2984153"/>
    <lineage>
        <taxon>Bacteria</taxon>
        <taxon>Pseudomonadati</taxon>
        <taxon>Pseudomonadota</taxon>
        <taxon>Alphaproteobacteria</taxon>
        <taxon>Rhodobacterales</taxon>
        <taxon>Paracoccaceae</taxon>
        <taxon>Albidovulum</taxon>
    </lineage>
</organism>
<protein>
    <submittedName>
        <fullName evidence="1">Uncharacterized protein</fullName>
    </submittedName>
</protein>
<accession>A0ABT2X113</accession>
<evidence type="ECO:0000313" key="1">
    <source>
        <dbReference type="EMBL" id="MCU9847611.1"/>
    </source>
</evidence>
<keyword evidence="2" id="KW-1185">Reference proteome</keyword>
<comment type="caution">
    <text evidence="1">The sequence shown here is derived from an EMBL/GenBank/DDBJ whole genome shotgun (WGS) entry which is preliminary data.</text>
</comment>
<proteinExistence type="predicted"/>
<gene>
    <name evidence="1" type="ORF">OEZ60_06290</name>
</gene>
<evidence type="ECO:0000313" key="2">
    <source>
        <dbReference type="Proteomes" id="UP001209535"/>
    </source>
</evidence>